<evidence type="ECO:0000256" key="1">
    <source>
        <dbReference type="SAM" id="Phobius"/>
    </source>
</evidence>
<organism evidence="2 3">
    <name type="scientific">Paenibacillus melissococcoides</name>
    <dbReference type="NCBI Taxonomy" id="2912268"/>
    <lineage>
        <taxon>Bacteria</taxon>
        <taxon>Bacillati</taxon>
        <taxon>Bacillota</taxon>
        <taxon>Bacilli</taxon>
        <taxon>Bacillales</taxon>
        <taxon>Paenibacillaceae</taxon>
        <taxon>Paenibacillus</taxon>
    </lineage>
</organism>
<gene>
    <name evidence="2" type="ORF">WJ0W_007170</name>
</gene>
<accession>A0ABM9G8Z9</accession>
<keyword evidence="3" id="KW-1185">Reference proteome</keyword>
<name>A0ABM9G8Z9_9BACL</name>
<sequence length="90" mass="10597">MGTIRNFVDSIFNPIIQFLDKMYDGIMQVGSVSAKGIRLDDYFGFFAILGPEWTRVITSLIASIMFLFVLFMIQKYSRVLLWFKSLIKWW</sequence>
<keyword evidence="1" id="KW-0812">Transmembrane</keyword>
<keyword evidence="1" id="KW-1133">Transmembrane helix</keyword>
<evidence type="ECO:0000313" key="2">
    <source>
        <dbReference type="EMBL" id="CAH8248502.1"/>
    </source>
</evidence>
<dbReference type="RefSeq" id="WP_213430575.1">
    <property type="nucleotide sequence ID" value="NZ_AP031290.1"/>
</dbReference>
<reference evidence="2" key="1">
    <citation type="submission" date="2022-06" db="EMBL/GenBank/DDBJ databases">
        <authorList>
            <person name="Dietemann V."/>
            <person name="Ory F."/>
            <person name="Dainat B."/>
            <person name="Oberhansli S."/>
        </authorList>
    </citation>
    <scope>NUCLEOTIDE SEQUENCE</scope>
    <source>
        <strain evidence="2">Ena-SAMPLE-TAB-26-04-2022-14:26:32:270-5432</strain>
    </source>
</reference>
<dbReference type="Proteomes" id="UP001154322">
    <property type="component" value="Unassembled WGS sequence"/>
</dbReference>
<feature type="transmembrane region" description="Helical" evidence="1">
    <location>
        <begin position="53"/>
        <end position="73"/>
    </location>
</feature>
<protein>
    <submittedName>
        <fullName evidence="2">Uncharacterized protein</fullName>
    </submittedName>
</protein>
<comment type="caution">
    <text evidence="2">The sequence shown here is derived from an EMBL/GenBank/DDBJ whole genome shotgun (WGS) entry which is preliminary data.</text>
</comment>
<evidence type="ECO:0000313" key="3">
    <source>
        <dbReference type="Proteomes" id="UP001154322"/>
    </source>
</evidence>
<dbReference type="EMBL" id="CALYLO010000011">
    <property type="protein sequence ID" value="CAH8248502.1"/>
    <property type="molecule type" value="Genomic_DNA"/>
</dbReference>
<keyword evidence="1" id="KW-0472">Membrane</keyword>
<proteinExistence type="predicted"/>